<comment type="caution">
    <text evidence="2">The sequence shown here is derived from an EMBL/GenBank/DDBJ whole genome shotgun (WGS) entry which is preliminary data.</text>
</comment>
<dbReference type="InParanoid" id="A0A2P5HT20"/>
<dbReference type="Pfam" id="PF00561">
    <property type="entry name" value="Abhydrolase_1"/>
    <property type="match status" value="1"/>
</dbReference>
<name>A0A2P5HT20_DIAHE</name>
<dbReference type="STRING" id="158607.A0A2P5HT20"/>
<organism evidence="2 3">
    <name type="scientific">Diaporthe helianthi</name>
    <dbReference type="NCBI Taxonomy" id="158607"/>
    <lineage>
        <taxon>Eukaryota</taxon>
        <taxon>Fungi</taxon>
        <taxon>Dikarya</taxon>
        <taxon>Ascomycota</taxon>
        <taxon>Pezizomycotina</taxon>
        <taxon>Sordariomycetes</taxon>
        <taxon>Sordariomycetidae</taxon>
        <taxon>Diaporthales</taxon>
        <taxon>Diaporthaceae</taxon>
        <taxon>Diaporthe</taxon>
    </lineage>
</organism>
<evidence type="ECO:0000313" key="3">
    <source>
        <dbReference type="Proteomes" id="UP000094444"/>
    </source>
</evidence>
<protein>
    <recommendedName>
        <fullName evidence="1">AB hydrolase-1 domain-containing protein</fullName>
    </recommendedName>
</protein>
<dbReference type="InterPro" id="IPR000073">
    <property type="entry name" value="AB_hydrolase_1"/>
</dbReference>
<dbReference type="Proteomes" id="UP000094444">
    <property type="component" value="Unassembled WGS sequence"/>
</dbReference>
<dbReference type="InterPro" id="IPR050228">
    <property type="entry name" value="Carboxylesterase_BioH"/>
</dbReference>
<dbReference type="PANTHER" id="PTHR43194:SF2">
    <property type="entry name" value="PEROXISOMAL MEMBRANE PROTEIN LPX1"/>
    <property type="match status" value="1"/>
</dbReference>
<reference evidence="2" key="1">
    <citation type="submission" date="2017-09" db="EMBL/GenBank/DDBJ databases">
        <title>Polyketide synthases of a Diaporthe helianthi virulent isolate.</title>
        <authorList>
            <person name="Baroncelli R."/>
        </authorList>
    </citation>
    <scope>NUCLEOTIDE SEQUENCE [LARGE SCALE GENOMIC DNA]</scope>
    <source>
        <strain evidence="2">7/96</strain>
    </source>
</reference>
<proteinExistence type="predicted"/>
<dbReference type="EMBL" id="MAVT02000803">
    <property type="protein sequence ID" value="POS73410.1"/>
    <property type="molecule type" value="Genomic_DNA"/>
</dbReference>
<dbReference type="OrthoDB" id="8119704at2759"/>
<sequence length="362" mass="40050">MINLNLSYQWLRWRKPDGPPPALPKGVERLFMSTAGGPIEILHAASTGPSANEKAATPPIFFVHGGMGSAWVWLEYMQYLSSRGVSCYAISLRGHGESWHPSFLRMVYGTTKSALADDLVAAIRFAEEREGGAQVVLCGHSSGGGLSQFVLSEREVRVMGLVLMGAVPGFGSMKVYINWWLLDPWFSLRMLFHGWHPNSPLSHPALTRRAFFSDAVPDSYVARFQTHINAYESFLWPLGMMVPFANAAAIVRRVVGWGQGGGQRIMVLAGGRDRLMTMDVMEKLAGFYRQALRLLARDEKLDGGVNSPVGASEDEEERSKRVVDTDVDGVRLAVVPSAGHHMQNDVEWEIGADKLLAFYRQL</sequence>
<keyword evidence="3" id="KW-1185">Reference proteome</keyword>
<dbReference type="SUPFAM" id="SSF53474">
    <property type="entry name" value="alpha/beta-Hydrolases"/>
    <property type="match status" value="1"/>
</dbReference>
<dbReference type="PANTHER" id="PTHR43194">
    <property type="entry name" value="HYDROLASE ALPHA/BETA FOLD FAMILY"/>
    <property type="match status" value="1"/>
</dbReference>
<gene>
    <name evidence="2" type="ORF">DHEL01_v208191</name>
</gene>
<dbReference type="InterPro" id="IPR029058">
    <property type="entry name" value="AB_hydrolase_fold"/>
</dbReference>
<evidence type="ECO:0000259" key="1">
    <source>
        <dbReference type="Pfam" id="PF00561"/>
    </source>
</evidence>
<feature type="domain" description="AB hydrolase-1" evidence="1">
    <location>
        <begin position="58"/>
        <end position="290"/>
    </location>
</feature>
<evidence type="ECO:0000313" key="2">
    <source>
        <dbReference type="EMBL" id="POS73410.1"/>
    </source>
</evidence>
<dbReference type="AlphaFoldDB" id="A0A2P5HT20"/>
<accession>A0A2P5HT20</accession>
<dbReference type="Gene3D" id="3.40.50.1820">
    <property type="entry name" value="alpha/beta hydrolase"/>
    <property type="match status" value="1"/>
</dbReference>